<proteinExistence type="predicted"/>
<evidence type="ECO:0000313" key="1">
    <source>
        <dbReference type="EMBL" id="QHT79639.1"/>
    </source>
</evidence>
<name>A0A6C0HGN5_9ZZZZ</name>
<reference evidence="1" key="1">
    <citation type="journal article" date="2020" name="Nature">
        <title>Giant virus diversity and host interactions through global metagenomics.</title>
        <authorList>
            <person name="Schulz F."/>
            <person name="Roux S."/>
            <person name="Paez-Espino D."/>
            <person name="Jungbluth S."/>
            <person name="Walsh D.A."/>
            <person name="Denef V.J."/>
            <person name="McMahon K.D."/>
            <person name="Konstantinidis K.T."/>
            <person name="Eloe-Fadrosh E.A."/>
            <person name="Kyrpides N.C."/>
            <person name="Woyke T."/>
        </authorList>
    </citation>
    <scope>NUCLEOTIDE SEQUENCE</scope>
    <source>
        <strain evidence="1">GVMAG-M-3300023184-101</strain>
    </source>
</reference>
<organism evidence="1">
    <name type="scientific">viral metagenome</name>
    <dbReference type="NCBI Taxonomy" id="1070528"/>
    <lineage>
        <taxon>unclassified sequences</taxon>
        <taxon>metagenomes</taxon>
        <taxon>organismal metagenomes</taxon>
    </lineage>
</organism>
<accession>A0A6C0HGN5</accession>
<dbReference type="EMBL" id="MN739951">
    <property type="protein sequence ID" value="QHT79639.1"/>
    <property type="molecule type" value="Genomic_DNA"/>
</dbReference>
<dbReference type="AlphaFoldDB" id="A0A6C0HGN5"/>
<sequence length="101" mass="12000">MGNNSSIKTDKIHMNTCHMNSCKCSTCLNYVDTQDQYNTIIENNQIYHQECFFEHIQEYEIYSFTNKKKRGKAPIFFRPRRPKIIKKLGPEYHIPCGHLNL</sequence>
<protein>
    <submittedName>
        <fullName evidence="1">Uncharacterized protein</fullName>
    </submittedName>
</protein>